<keyword evidence="3" id="KW-1185">Reference proteome</keyword>
<gene>
    <name evidence="2" type="ORF">BXY64_3717</name>
</gene>
<evidence type="ECO:0000313" key="2">
    <source>
        <dbReference type="EMBL" id="RKD96770.1"/>
    </source>
</evidence>
<dbReference type="Proteomes" id="UP000284531">
    <property type="component" value="Unassembled WGS sequence"/>
</dbReference>
<comment type="caution">
    <text evidence="2">The sequence shown here is derived from an EMBL/GenBank/DDBJ whole genome shotgun (WGS) entry which is preliminary data.</text>
</comment>
<dbReference type="AlphaFoldDB" id="A0A419WMR2"/>
<sequence length="441" mass="51766">MKPKTNFQRMVVALSKKLKPISQKQTNWAVKNLSKKYAIVSRNRTFCLECGHKWNENIRMVELTEKCVCPSCKAKLKYNSDRNIRYEDSYFAIVTTQGGMQVVRMFLFHQNFKKKQKSTYWISEVMQHWIDEDGEYETLSQPVNTMSNIYDAWSYGPLEVRTHTYNHHLRFTINPYKVYPIKCVLPIIKRNGFNGSFGNYSPQQLFCLLLKDNRVETLYKSGQISVLNCYNNRDGLVSGYWKSINICTRHSYIIPDAITWFDYMDLLRYFRKDTSNPKFICPENLKAAHDTLLKKKRKIEAEERRIRKEEARIRAELADKKNQKKYSKQKGMFFGLKFKAGDIIIQPITTIAGFKEEADNLNHCVYSNKYFNKEDSLIMSARINGKPIETIELSLTDYKIIQSRGKCNQASEYHDKIIETVRKNISKIAEIKEVQNLQKTA</sequence>
<protein>
    <submittedName>
        <fullName evidence="2">PcfJ-like protein</fullName>
    </submittedName>
</protein>
<keyword evidence="1" id="KW-0175">Coiled coil</keyword>
<dbReference type="Pfam" id="PF14284">
    <property type="entry name" value="PcfJ"/>
    <property type="match status" value="1"/>
</dbReference>
<dbReference type="OrthoDB" id="700137at2"/>
<feature type="coiled-coil region" evidence="1">
    <location>
        <begin position="285"/>
        <end position="319"/>
    </location>
</feature>
<dbReference type="EMBL" id="RAPQ01000012">
    <property type="protein sequence ID" value="RKD96770.1"/>
    <property type="molecule type" value="Genomic_DNA"/>
</dbReference>
<dbReference type="RefSeq" id="WP_120241426.1">
    <property type="nucleotide sequence ID" value="NZ_RAPQ01000012.1"/>
</dbReference>
<evidence type="ECO:0000313" key="3">
    <source>
        <dbReference type="Proteomes" id="UP000284531"/>
    </source>
</evidence>
<evidence type="ECO:0000256" key="1">
    <source>
        <dbReference type="SAM" id="Coils"/>
    </source>
</evidence>
<accession>A0A419WMR2</accession>
<dbReference type="InterPro" id="IPR025586">
    <property type="entry name" value="PcfJ"/>
</dbReference>
<organism evidence="2 3">
    <name type="scientific">Marinifilum flexuosum</name>
    <dbReference type="NCBI Taxonomy" id="1117708"/>
    <lineage>
        <taxon>Bacteria</taxon>
        <taxon>Pseudomonadati</taxon>
        <taxon>Bacteroidota</taxon>
        <taxon>Bacteroidia</taxon>
        <taxon>Marinilabiliales</taxon>
        <taxon>Marinifilaceae</taxon>
    </lineage>
</organism>
<proteinExistence type="predicted"/>
<name>A0A419WMR2_9BACT</name>
<reference evidence="2 3" key="1">
    <citation type="submission" date="2018-09" db="EMBL/GenBank/DDBJ databases">
        <title>Genomic Encyclopedia of Archaeal and Bacterial Type Strains, Phase II (KMG-II): from individual species to whole genera.</title>
        <authorList>
            <person name="Goeker M."/>
        </authorList>
    </citation>
    <scope>NUCLEOTIDE SEQUENCE [LARGE SCALE GENOMIC DNA]</scope>
    <source>
        <strain evidence="2 3">DSM 21950</strain>
    </source>
</reference>